<organism evidence="1 2">
    <name type="scientific">Bifidobacterium longum subsp. infantis</name>
    <dbReference type="NCBI Taxonomy" id="1682"/>
    <lineage>
        <taxon>Bacteria</taxon>
        <taxon>Bacillati</taxon>
        <taxon>Actinomycetota</taxon>
        <taxon>Actinomycetes</taxon>
        <taxon>Bifidobacteriales</taxon>
        <taxon>Bifidobacteriaceae</taxon>
        <taxon>Bifidobacterium</taxon>
    </lineage>
</organism>
<gene>
    <name evidence="1" type="ORF">RY67_1225</name>
</gene>
<evidence type="ECO:0000313" key="1">
    <source>
        <dbReference type="EMBL" id="ALE09255.1"/>
    </source>
</evidence>
<protein>
    <submittedName>
        <fullName evidence="1">Uncharacterized protein</fullName>
    </submittedName>
</protein>
<dbReference type="PATRIC" id="fig|1682.24.peg.1192"/>
<name>A0A0M3T699_BIFLI</name>
<proteinExistence type="predicted"/>
<sequence length="374" mass="41127">MRNGKHAVLAVTTILLIVALLAICLLLRFLFDGQYEKSNLPVAYEIIHSDMFSSNKGGMITIDKQGGIIGSKPLDDLQDAFKYSYEDGVFVAGGHRHNTHLIVEKNGESKLIHLLSDSNYSGVMSIEPHNGGIAAVMNGNDSPEHDSYLNLLVVEDSHGKVLEKRVLKIYTEDQVSTDEDMFIVGHELTLSSNRYQGKIIRYNFSTKNIDENVTDDNLLYNQTVLWGGRLLAVGTDLNGSPKQIDVFDANTLGRVASMRVESNFQSLLSVGERPWIISSTQACQISDGSYDIDHSECLDIPVIKDTQYVAQAIASRDKALILVRDKTMSEAKGIKTIGSILAIDTKTGDSVITPVRIPSSKSADSILFLPYSSR</sequence>
<evidence type="ECO:0000313" key="2">
    <source>
        <dbReference type="Proteomes" id="UP000067206"/>
    </source>
</evidence>
<dbReference type="Proteomes" id="UP000067206">
    <property type="component" value="Chromosome"/>
</dbReference>
<dbReference type="AlphaFoldDB" id="A0A0M3T699"/>
<reference evidence="1 2" key="1">
    <citation type="submission" date="2014-12" db="EMBL/GenBank/DDBJ databases">
        <title>Complete genome sequence of Bifidobacterium longum subsp. infantis BT1.</title>
        <authorList>
            <person name="Kim J.F."/>
            <person name="Kwak M.-J."/>
        </authorList>
    </citation>
    <scope>NUCLEOTIDE SEQUENCE [LARGE SCALE GENOMIC DNA]</scope>
    <source>
        <strain evidence="1 2">BT1</strain>
    </source>
</reference>
<dbReference type="EMBL" id="CP010411">
    <property type="protein sequence ID" value="ALE09255.1"/>
    <property type="molecule type" value="Genomic_DNA"/>
</dbReference>
<accession>A0A0M3T699</accession>
<dbReference type="RefSeq" id="WP_060620640.1">
    <property type="nucleotide sequence ID" value="NZ_CP010411.1"/>
</dbReference>